<name>A0A6B3SQQ3_9BURK</name>
<dbReference type="InterPro" id="IPR017557">
    <property type="entry name" value="Holo-ACP_synthase"/>
</dbReference>
<keyword evidence="2" id="KW-0548">Nucleotidyltransferase</keyword>
<organism evidence="5 6">
    <name type="scientific">Noviherbaspirillum galbum</name>
    <dbReference type="NCBI Taxonomy" id="2709383"/>
    <lineage>
        <taxon>Bacteria</taxon>
        <taxon>Pseudomonadati</taxon>
        <taxon>Pseudomonadota</taxon>
        <taxon>Betaproteobacteria</taxon>
        <taxon>Burkholderiales</taxon>
        <taxon>Oxalobacteraceae</taxon>
        <taxon>Noviherbaspirillum</taxon>
    </lineage>
</organism>
<feature type="domain" description="Phosphoribosyl-dephospho-CoA transferase MdcG C-terminal" evidence="3">
    <location>
        <begin position="98"/>
        <end position="219"/>
    </location>
</feature>
<dbReference type="AlphaFoldDB" id="A0A6B3SQQ3"/>
<proteinExistence type="predicted"/>
<accession>A0A6B3SQQ3</accession>
<evidence type="ECO:0000259" key="4">
    <source>
        <dbReference type="Pfam" id="PF20866"/>
    </source>
</evidence>
<comment type="caution">
    <text evidence="5">The sequence shown here is derived from an EMBL/GenBank/DDBJ whole genome shotgun (WGS) entry which is preliminary data.</text>
</comment>
<evidence type="ECO:0000259" key="3">
    <source>
        <dbReference type="Pfam" id="PF10620"/>
    </source>
</evidence>
<dbReference type="RefSeq" id="WP_163966510.1">
    <property type="nucleotide sequence ID" value="NZ_JAAIVB010000065.1"/>
</dbReference>
<evidence type="ECO:0000256" key="2">
    <source>
        <dbReference type="ARBA" id="ARBA00022695"/>
    </source>
</evidence>
<feature type="domain" description="Phosphoribosyl-dephospho-CoA transferase MdcG N-terminal" evidence="4">
    <location>
        <begin position="11"/>
        <end position="95"/>
    </location>
</feature>
<dbReference type="InterPro" id="IPR048903">
    <property type="entry name" value="MdcG_N"/>
</dbReference>
<sequence length="235" mass="25462">MRYARAAMYNRHDLAWLSARGWQRAMDASAQTGQDGDTILRQWRDNAFPLIVRRREPGMLENEVALAIAGPPREGRKIRIALRAAIDDIVTVQPPRALADAAGAIPDTWHPAFRSLLDEAAAERLDLAMFGSVAMQAITGLPCLGAGSDIDLLCRPATRGQLDGFVSLLRRHAGALPLDGEIMFPDGNAVAWKEWAILDKLAAGSRVLAKSIDTVALLPPARLLQTLDTFGGNHG</sequence>
<evidence type="ECO:0000313" key="5">
    <source>
        <dbReference type="EMBL" id="NEX63104.1"/>
    </source>
</evidence>
<dbReference type="Pfam" id="PF20866">
    <property type="entry name" value="MdcG_N"/>
    <property type="match status" value="1"/>
</dbReference>
<evidence type="ECO:0000256" key="1">
    <source>
        <dbReference type="ARBA" id="ARBA00022679"/>
    </source>
</evidence>
<dbReference type="Proteomes" id="UP000482155">
    <property type="component" value="Unassembled WGS sequence"/>
</dbReference>
<gene>
    <name evidence="5" type="primary">mdcG</name>
    <name evidence="5" type="ORF">G3574_18630</name>
</gene>
<keyword evidence="1" id="KW-0808">Transferase</keyword>
<dbReference type="EMBL" id="JAAIVB010000065">
    <property type="protein sequence ID" value="NEX63104.1"/>
    <property type="molecule type" value="Genomic_DNA"/>
</dbReference>
<dbReference type="NCBIfam" id="TIGR03135">
    <property type="entry name" value="malonate_mdcG"/>
    <property type="match status" value="1"/>
</dbReference>
<keyword evidence="6" id="KW-1185">Reference proteome</keyword>
<dbReference type="InterPro" id="IPR049180">
    <property type="entry name" value="MdcG_C"/>
</dbReference>
<evidence type="ECO:0000313" key="6">
    <source>
        <dbReference type="Proteomes" id="UP000482155"/>
    </source>
</evidence>
<dbReference type="GO" id="GO:0016779">
    <property type="term" value="F:nucleotidyltransferase activity"/>
    <property type="evidence" value="ECO:0007669"/>
    <property type="project" value="UniProtKB-KW"/>
</dbReference>
<dbReference type="Pfam" id="PF10620">
    <property type="entry name" value="MdcG"/>
    <property type="match status" value="1"/>
</dbReference>
<reference evidence="5 6" key="1">
    <citation type="submission" date="2020-02" db="EMBL/GenBank/DDBJ databases">
        <authorList>
            <person name="Kim M.K."/>
        </authorList>
    </citation>
    <scope>NUCLEOTIDE SEQUENCE [LARGE SCALE GENOMIC DNA]</scope>
    <source>
        <strain evidence="5 6">17J57-3</strain>
    </source>
</reference>
<protein>
    <submittedName>
        <fullName evidence="5">Malonate decarboxylase holo-[acyl-carrier-protein] synthase</fullName>
    </submittedName>
</protein>